<dbReference type="Gene3D" id="3.30.70.100">
    <property type="match status" value="1"/>
</dbReference>
<dbReference type="PROSITE" id="PS50846">
    <property type="entry name" value="HMA_2"/>
    <property type="match status" value="1"/>
</dbReference>
<proteinExistence type="predicted"/>
<name>A0AAU9J8L9_9CILI</name>
<keyword evidence="3" id="KW-1185">Reference proteome</keyword>
<dbReference type="Proteomes" id="UP001162131">
    <property type="component" value="Unassembled WGS sequence"/>
</dbReference>
<dbReference type="EMBL" id="CAJZBQ010000033">
    <property type="protein sequence ID" value="CAG9323302.1"/>
    <property type="molecule type" value="Genomic_DNA"/>
</dbReference>
<protein>
    <recommendedName>
        <fullName evidence="1">HMA domain-containing protein</fullName>
    </recommendedName>
</protein>
<dbReference type="AlphaFoldDB" id="A0AAU9J8L9"/>
<comment type="caution">
    <text evidence="2">The sequence shown here is derived from an EMBL/GenBank/DDBJ whole genome shotgun (WGS) entry which is preliminary data.</text>
</comment>
<feature type="domain" description="HMA" evidence="1">
    <location>
        <begin position="5"/>
        <end position="74"/>
    </location>
</feature>
<evidence type="ECO:0000313" key="3">
    <source>
        <dbReference type="Proteomes" id="UP001162131"/>
    </source>
</evidence>
<dbReference type="Pfam" id="PF00403">
    <property type="entry name" value="HMA"/>
    <property type="match status" value="1"/>
</dbReference>
<reference evidence="2" key="1">
    <citation type="submission" date="2021-09" db="EMBL/GenBank/DDBJ databases">
        <authorList>
            <consortium name="AG Swart"/>
            <person name="Singh M."/>
            <person name="Singh A."/>
            <person name="Seah K."/>
            <person name="Emmerich C."/>
        </authorList>
    </citation>
    <scope>NUCLEOTIDE SEQUENCE</scope>
    <source>
        <strain evidence="2">ATCC30299</strain>
    </source>
</reference>
<gene>
    <name evidence="2" type="ORF">BSTOLATCC_MIC33202</name>
</gene>
<accession>A0AAU9J8L9</accession>
<dbReference type="CDD" id="cd00371">
    <property type="entry name" value="HMA"/>
    <property type="match status" value="1"/>
</dbReference>
<evidence type="ECO:0000313" key="2">
    <source>
        <dbReference type="EMBL" id="CAG9323302.1"/>
    </source>
</evidence>
<dbReference type="GO" id="GO:0046872">
    <property type="term" value="F:metal ion binding"/>
    <property type="evidence" value="ECO:0007669"/>
    <property type="project" value="InterPro"/>
</dbReference>
<dbReference type="InterPro" id="IPR036163">
    <property type="entry name" value="HMA_dom_sf"/>
</dbReference>
<dbReference type="SUPFAM" id="SSF55008">
    <property type="entry name" value="HMA, heavy metal-associated domain"/>
    <property type="match status" value="1"/>
</dbReference>
<dbReference type="InterPro" id="IPR006121">
    <property type="entry name" value="HMA_dom"/>
</dbReference>
<organism evidence="2 3">
    <name type="scientific">Blepharisma stoltei</name>
    <dbReference type="NCBI Taxonomy" id="1481888"/>
    <lineage>
        <taxon>Eukaryota</taxon>
        <taxon>Sar</taxon>
        <taxon>Alveolata</taxon>
        <taxon>Ciliophora</taxon>
        <taxon>Postciliodesmatophora</taxon>
        <taxon>Heterotrichea</taxon>
        <taxon>Heterotrichida</taxon>
        <taxon>Blepharismidae</taxon>
        <taxon>Blepharisma</taxon>
    </lineage>
</organism>
<evidence type="ECO:0000259" key="1">
    <source>
        <dbReference type="PROSITE" id="PS50846"/>
    </source>
</evidence>
<sequence>MDPEVKEILIAAQMSCEGCSRNIRRIIEKVDGVKSIDCNVAEQKCRVLAENKVQPQILLDSLKDWSESSGKRISLITE</sequence>